<dbReference type="Proteomes" id="UP000178606">
    <property type="component" value="Unassembled WGS sequence"/>
</dbReference>
<feature type="transmembrane region" description="Helical" evidence="7">
    <location>
        <begin position="233"/>
        <end position="251"/>
    </location>
</feature>
<gene>
    <name evidence="9" type="ORF">A3F84_00265</name>
</gene>
<evidence type="ECO:0000256" key="6">
    <source>
        <dbReference type="ARBA" id="ARBA00023136"/>
    </source>
</evidence>
<evidence type="ECO:0000256" key="1">
    <source>
        <dbReference type="ARBA" id="ARBA00004651"/>
    </source>
</evidence>
<feature type="transmembrane region" description="Helical" evidence="7">
    <location>
        <begin position="257"/>
        <end position="276"/>
    </location>
</feature>
<evidence type="ECO:0000259" key="8">
    <source>
        <dbReference type="PROSITE" id="PS50850"/>
    </source>
</evidence>
<evidence type="ECO:0000313" key="10">
    <source>
        <dbReference type="Proteomes" id="UP000178606"/>
    </source>
</evidence>
<proteinExistence type="predicted"/>
<dbReference type="InterPro" id="IPR020846">
    <property type="entry name" value="MFS_dom"/>
</dbReference>
<reference evidence="9 10" key="1">
    <citation type="journal article" date="2016" name="Nat. Commun.">
        <title>Thousands of microbial genomes shed light on interconnected biogeochemical processes in an aquifer system.</title>
        <authorList>
            <person name="Anantharaman K."/>
            <person name="Brown C.T."/>
            <person name="Hug L.A."/>
            <person name="Sharon I."/>
            <person name="Castelle C.J."/>
            <person name="Probst A.J."/>
            <person name="Thomas B.C."/>
            <person name="Singh A."/>
            <person name="Wilkins M.J."/>
            <person name="Karaoz U."/>
            <person name="Brodie E.L."/>
            <person name="Williams K.H."/>
            <person name="Hubbard S.S."/>
            <person name="Banfield J.F."/>
        </authorList>
    </citation>
    <scope>NUCLEOTIDE SEQUENCE [LARGE SCALE GENOMIC DNA]</scope>
    <source>
        <strain evidence="10">RIFCSPLOWO2_12_FULL_64_10</strain>
    </source>
</reference>
<dbReference type="InterPro" id="IPR036259">
    <property type="entry name" value="MFS_trans_sf"/>
</dbReference>
<keyword evidence="2" id="KW-0813">Transport</keyword>
<evidence type="ECO:0000256" key="4">
    <source>
        <dbReference type="ARBA" id="ARBA00022692"/>
    </source>
</evidence>
<dbReference type="PROSITE" id="PS50850">
    <property type="entry name" value="MFS"/>
    <property type="match status" value="1"/>
</dbReference>
<dbReference type="InterPro" id="IPR011701">
    <property type="entry name" value="MFS"/>
</dbReference>
<dbReference type="GO" id="GO:0005886">
    <property type="term" value="C:plasma membrane"/>
    <property type="evidence" value="ECO:0007669"/>
    <property type="project" value="UniProtKB-SubCell"/>
</dbReference>
<dbReference type="AlphaFoldDB" id="A0A1F6CCC9"/>
<feature type="transmembrane region" description="Helical" evidence="7">
    <location>
        <begin position="96"/>
        <end position="120"/>
    </location>
</feature>
<feature type="transmembrane region" description="Helical" evidence="7">
    <location>
        <begin position="20"/>
        <end position="43"/>
    </location>
</feature>
<evidence type="ECO:0000256" key="3">
    <source>
        <dbReference type="ARBA" id="ARBA00022475"/>
    </source>
</evidence>
<feature type="transmembrane region" description="Helical" evidence="7">
    <location>
        <begin position="375"/>
        <end position="395"/>
    </location>
</feature>
<accession>A0A1F6CCC9</accession>
<feature type="transmembrane region" description="Helical" evidence="7">
    <location>
        <begin position="132"/>
        <end position="151"/>
    </location>
</feature>
<keyword evidence="3" id="KW-1003">Cell membrane</keyword>
<protein>
    <recommendedName>
        <fullName evidence="8">Major facilitator superfamily (MFS) profile domain-containing protein</fullName>
    </recommendedName>
</protein>
<evidence type="ECO:0000256" key="5">
    <source>
        <dbReference type="ARBA" id="ARBA00022989"/>
    </source>
</evidence>
<feature type="domain" description="Major facilitator superfamily (MFS) profile" evidence="8">
    <location>
        <begin position="221"/>
        <end position="401"/>
    </location>
</feature>
<dbReference type="PANTHER" id="PTHR23517">
    <property type="entry name" value="RESISTANCE PROTEIN MDTM, PUTATIVE-RELATED-RELATED"/>
    <property type="match status" value="1"/>
</dbReference>
<feature type="transmembrane region" description="Helical" evidence="7">
    <location>
        <begin position="55"/>
        <end position="76"/>
    </location>
</feature>
<evidence type="ECO:0000256" key="2">
    <source>
        <dbReference type="ARBA" id="ARBA00022448"/>
    </source>
</evidence>
<dbReference type="Pfam" id="PF07690">
    <property type="entry name" value="MFS_1"/>
    <property type="match status" value="1"/>
</dbReference>
<keyword evidence="5 7" id="KW-1133">Transmembrane helix</keyword>
<comment type="caution">
    <text evidence="9">The sequence shown here is derived from an EMBL/GenBank/DDBJ whole genome shotgun (WGS) entry which is preliminary data.</text>
</comment>
<feature type="transmembrane region" description="Helical" evidence="7">
    <location>
        <begin position="171"/>
        <end position="191"/>
    </location>
</feature>
<comment type="subcellular location">
    <subcellularLocation>
        <location evidence="1">Cell membrane</location>
        <topology evidence="1">Multi-pass membrane protein</topology>
    </subcellularLocation>
</comment>
<name>A0A1F6CCC9_HANXR</name>
<dbReference type="InterPro" id="IPR050171">
    <property type="entry name" value="MFS_Transporters"/>
</dbReference>
<dbReference type="Gene3D" id="1.20.1250.20">
    <property type="entry name" value="MFS general substrate transporter like domains"/>
    <property type="match status" value="2"/>
</dbReference>
<sequence>MRETRTPSIWTDLLNRRFVSQWVISFCNGTLTAPTYSLLAVYVESVLHRPPIFSASLRAALLVLGGFVSILGGALSDSLGRKQTYLLGLTGPVLSGFMFFSESPAVLLALCIYSGVCWGFQTTSSQSYMMDAVSGRSLGLGAAVYFIGFTLGNSLGNLVLAPLADTLGFRAMGGIMVGGMSALFVGTIFLLPGGRPEGLRSSQGTFRKTMGGYSGLFRQPVVLMLMGVRYLPTCYWGAATLLFPLLIFRAVGTNTAAAHFTAISLVIAACFQVAVGRLCDRFGRRRPILIASAAVTLSALGAALCARSFSGLYLFGVVGAASAWSLSTTMPGLMNDIADEEEKGRIVGAAHLAWSLGMTSGNLGGGWLVEIHPGLPFYVATAFCALSFALAWGICQRIYPR</sequence>
<dbReference type="EMBL" id="MFKF01000282">
    <property type="protein sequence ID" value="OGG46858.1"/>
    <property type="molecule type" value="Genomic_DNA"/>
</dbReference>
<keyword evidence="6 7" id="KW-0472">Membrane</keyword>
<dbReference type="GO" id="GO:0022857">
    <property type="term" value="F:transmembrane transporter activity"/>
    <property type="evidence" value="ECO:0007669"/>
    <property type="project" value="InterPro"/>
</dbReference>
<evidence type="ECO:0000256" key="7">
    <source>
        <dbReference type="SAM" id="Phobius"/>
    </source>
</evidence>
<keyword evidence="4 7" id="KW-0812">Transmembrane</keyword>
<feature type="transmembrane region" description="Helical" evidence="7">
    <location>
        <begin position="288"/>
        <end position="306"/>
    </location>
</feature>
<organism evidence="9 10">
    <name type="scientific">Handelsmanbacteria sp. (strain RIFCSPLOWO2_12_FULL_64_10)</name>
    <dbReference type="NCBI Taxonomy" id="1817868"/>
    <lineage>
        <taxon>Bacteria</taxon>
        <taxon>Candidatus Handelsmaniibacteriota</taxon>
    </lineage>
</organism>
<dbReference type="SUPFAM" id="SSF103473">
    <property type="entry name" value="MFS general substrate transporter"/>
    <property type="match status" value="1"/>
</dbReference>
<evidence type="ECO:0000313" key="9">
    <source>
        <dbReference type="EMBL" id="OGG46858.1"/>
    </source>
</evidence>